<reference evidence="5 6" key="1">
    <citation type="submission" date="2018-10" db="EMBL/GenBank/DDBJ databases">
        <title>Phylogenomics of Brevibacillus.</title>
        <authorList>
            <person name="Dunlap C."/>
        </authorList>
    </citation>
    <scope>NUCLEOTIDE SEQUENCE [LARGE SCALE GENOMIC DNA]</scope>
    <source>
        <strain evidence="5 6">JCM 15716</strain>
    </source>
</reference>
<dbReference type="Pfam" id="PF22645">
    <property type="entry name" value="GKRP_SIS_N"/>
    <property type="match status" value="1"/>
</dbReference>
<dbReference type="InterPro" id="IPR046348">
    <property type="entry name" value="SIS_dom_sf"/>
</dbReference>
<dbReference type="HAMAP" id="MF_00068">
    <property type="entry name" value="MurQ"/>
    <property type="match status" value="1"/>
</dbReference>
<dbReference type="InterPro" id="IPR005486">
    <property type="entry name" value="Glucokinase_regulatory_CS"/>
</dbReference>
<dbReference type="InterPro" id="IPR001347">
    <property type="entry name" value="SIS_dom"/>
</dbReference>
<dbReference type="NCBIfam" id="TIGR00274">
    <property type="entry name" value="N-acetylmuramic acid 6-phosphate etherase"/>
    <property type="match status" value="1"/>
</dbReference>
<dbReference type="NCBIfam" id="NF009222">
    <property type="entry name" value="PRK12570.1"/>
    <property type="match status" value="1"/>
</dbReference>
<accession>A0A3M8DFY1</accession>
<proteinExistence type="inferred from homology"/>
<feature type="active site" description="Proton donor" evidence="3">
    <location>
        <position position="84"/>
    </location>
</feature>
<dbReference type="InterPro" id="IPR005488">
    <property type="entry name" value="Etherase_MurQ"/>
</dbReference>
<feature type="domain" description="SIS" evidence="4">
    <location>
        <begin position="56"/>
        <end position="219"/>
    </location>
</feature>
<dbReference type="UniPathway" id="UPA00342"/>
<dbReference type="PANTHER" id="PTHR10088:SF4">
    <property type="entry name" value="GLUCOKINASE REGULATORY PROTEIN"/>
    <property type="match status" value="1"/>
</dbReference>
<dbReference type="GO" id="GO:0097173">
    <property type="term" value="P:N-acetylmuramic acid catabolic process"/>
    <property type="evidence" value="ECO:0007669"/>
    <property type="project" value="UniProtKB-UniPathway"/>
</dbReference>
<dbReference type="EMBL" id="RHHQ01000012">
    <property type="protein sequence ID" value="RNB86993.1"/>
    <property type="molecule type" value="Genomic_DNA"/>
</dbReference>
<evidence type="ECO:0000313" key="6">
    <source>
        <dbReference type="Proteomes" id="UP000271031"/>
    </source>
</evidence>
<comment type="similarity">
    <text evidence="3">Belongs to the GCKR-like family. MurNAc-6-P etherase subfamily.</text>
</comment>
<dbReference type="Gene3D" id="3.40.50.10490">
    <property type="entry name" value="Glucose-6-phosphate isomerase like protein, domain 1"/>
    <property type="match status" value="1"/>
</dbReference>
<evidence type="ECO:0000256" key="3">
    <source>
        <dbReference type="HAMAP-Rule" id="MF_00068"/>
    </source>
</evidence>
<evidence type="ECO:0000259" key="4">
    <source>
        <dbReference type="PROSITE" id="PS51464"/>
    </source>
</evidence>
<dbReference type="PANTHER" id="PTHR10088">
    <property type="entry name" value="GLUCOKINASE REGULATORY PROTEIN"/>
    <property type="match status" value="1"/>
</dbReference>
<comment type="subunit">
    <text evidence="3">Homodimer.</text>
</comment>
<dbReference type="InterPro" id="IPR040190">
    <property type="entry name" value="MURQ/GCKR"/>
</dbReference>
<sequence length="300" mass="32445">MTDLDQLVTESRNERTKQLDQKSTEEILTIINEEDQTVALQVQKAIPEIIAVVEKIVASFKRGGRLFYVGAGTSGRIGTLDASECPPTFSTDPQMVRGLIAGGQEAVFRSVEGAEDDEGMGITDMAQNQVTASDIVIGITANGGAPYVIGALKEARKRGAATVAFACNRKAVINDYADMHITVEVGPEVVTGSTRMKAGTAQKLVLNMLTTTAMIKLGKVYDNLMVDMQPLNAKLTERAKRIIQTAADCTREEAEELFSRSGGHPKVAIVMHRCGVNRERALELLAQTDGFVQRAIEQGF</sequence>
<dbReference type="GO" id="GO:0097367">
    <property type="term" value="F:carbohydrate derivative binding"/>
    <property type="evidence" value="ECO:0007669"/>
    <property type="project" value="InterPro"/>
</dbReference>
<dbReference type="GO" id="GO:0016835">
    <property type="term" value="F:carbon-oxygen lyase activity"/>
    <property type="evidence" value="ECO:0007669"/>
    <property type="project" value="UniProtKB-UniRule"/>
</dbReference>
<comment type="catalytic activity">
    <reaction evidence="3">
        <text>N-acetyl-D-muramate 6-phosphate + H2O = N-acetyl-D-glucosamine 6-phosphate + (R)-lactate</text>
        <dbReference type="Rhea" id="RHEA:26410"/>
        <dbReference type="ChEBI" id="CHEBI:15377"/>
        <dbReference type="ChEBI" id="CHEBI:16004"/>
        <dbReference type="ChEBI" id="CHEBI:57513"/>
        <dbReference type="ChEBI" id="CHEBI:58722"/>
        <dbReference type="EC" id="4.2.1.126"/>
    </reaction>
</comment>
<feature type="active site" evidence="3">
    <location>
        <position position="115"/>
    </location>
</feature>
<name>A0A3M8DFY1_9BACL</name>
<comment type="pathway">
    <text evidence="3">Amino-sugar metabolism; N-acetylmuramate degradation.</text>
</comment>
<comment type="miscellaneous">
    <text evidence="3">A lyase-type mechanism (elimination/hydration) is suggested for the cleavage of the lactyl ether bond of MurNAc 6-phosphate, with the formation of an alpha,beta-unsaturated aldehyde intermediate with (E)-stereochemistry, followed by the syn addition of water to give product.</text>
</comment>
<dbReference type="PROSITE" id="PS01272">
    <property type="entry name" value="GCKR"/>
    <property type="match status" value="1"/>
</dbReference>
<comment type="function">
    <text evidence="3">Specifically catalyzes the cleavage of the D-lactyl ether substituent of MurNAc 6-phosphate, producing GlcNAc 6-phosphate and D-lactate.</text>
</comment>
<dbReference type="EC" id="4.2.1.126" evidence="3"/>
<dbReference type="SUPFAM" id="SSF53697">
    <property type="entry name" value="SIS domain"/>
    <property type="match status" value="1"/>
</dbReference>
<evidence type="ECO:0000256" key="1">
    <source>
        <dbReference type="ARBA" id="ARBA00023239"/>
    </source>
</evidence>
<comment type="caution">
    <text evidence="5">The sequence shown here is derived from an EMBL/GenBank/DDBJ whole genome shotgun (WGS) entry which is preliminary data.</text>
</comment>
<dbReference type="Proteomes" id="UP000271031">
    <property type="component" value="Unassembled WGS sequence"/>
</dbReference>
<dbReference type="OrthoDB" id="9813395at2"/>
<dbReference type="RefSeq" id="WP_122918691.1">
    <property type="nucleotide sequence ID" value="NZ_RHHQ01000012.1"/>
</dbReference>
<dbReference type="PROSITE" id="PS51464">
    <property type="entry name" value="SIS"/>
    <property type="match status" value="1"/>
</dbReference>
<gene>
    <name evidence="3 5" type="primary">murQ</name>
    <name evidence="5" type="ORF">EDM56_14905</name>
</gene>
<dbReference type="FunFam" id="3.40.50.10490:FF:000014">
    <property type="entry name" value="N-acetylmuramic acid 6-phosphate etherase"/>
    <property type="match status" value="1"/>
</dbReference>
<evidence type="ECO:0000256" key="2">
    <source>
        <dbReference type="ARBA" id="ARBA00023277"/>
    </source>
</evidence>
<dbReference type="GO" id="GO:0046348">
    <property type="term" value="P:amino sugar catabolic process"/>
    <property type="evidence" value="ECO:0007669"/>
    <property type="project" value="InterPro"/>
</dbReference>
<dbReference type="GO" id="GO:0016803">
    <property type="term" value="F:ether hydrolase activity"/>
    <property type="evidence" value="ECO:0007669"/>
    <property type="project" value="TreeGrafter"/>
</dbReference>
<keyword evidence="2 3" id="KW-0119">Carbohydrate metabolism</keyword>
<dbReference type="GO" id="GO:0009254">
    <property type="term" value="P:peptidoglycan turnover"/>
    <property type="evidence" value="ECO:0007669"/>
    <property type="project" value="TreeGrafter"/>
</dbReference>
<keyword evidence="1 3" id="KW-0456">Lyase</keyword>
<protein>
    <recommendedName>
        <fullName evidence="3">N-acetylmuramic acid 6-phosphate etherase</fullName>
        <shortName evidence="3">MurNAc-6-P etherase</shortName>
        <ecNumber evidence="3">4.2.1.126</ecNumber>
    </recommendedName>
    <alternativeName>
        <fullName evidence="3">N-acetylmuramic acid 6-phosphate hydrolase</fullName>
    </alternativeName>
    <alternativeName>
        <fullName evidence="3">N-acetylmuramic acid 6-phosphate lyase</fullName>
    </alternativeName>
</protein>
<keyword evidence="6" id="KW-1185">Reference proteome</keyword>
<dbReference type="AlphaFoldDB" id="A0A3M8DFY1"/>
<dbReference type="Gene3D" id="1.10.8.1080">
    <property type="match status" value="1"/>
</dbReference>
<dbReference type="CDD" id="cd05007">
    <property type="entry name" value="SIS_Etherase"/>
    <property type="match status" value="1"/>
</dbReference>
<evidence type="ECO:0000313" key="5">
    <source>
        <dbReference type="EMBL" id="RNB86993.1"/>
    </source>
</evidence>
<dbReference type="NCBIfam" id="NF003915">
    <property type="entry name" value="PRK05441.1"/>
    <property type="match status" value="1"/>
</dbReference>
<organism evidence="5 6">
    <name type="scientific">Brevibacillus fluminis</name>
    <dbReference type="NCBI Taxonomy" id="511487"/>
    <lineage>
        <taxon>Bacteria</taxon>
        <taxon>Bacillati</taxon>
        <taxon>Bacillota</taxon>
        <taxon>Bacilli</taxon>
        <taxon>Bacillales</taxon>
        <taxon>Paenibacillaceae</taxon>
        <taxon>Brevibacillus</taxon>
    </lineage>
</organism>